<evidence type="ECO:0000256" key="10">
    <source>
        <dbReference type="ARBA" id="ARBA00023065"/>
    </source>
</evidence>
<feature type="transmembrane region" description="Helical" evidence="13">
    <location>
        <begin position="12"/>
        <end position="34"/>
    </location>
</feature>
<dbReference type="GO" id="GO:0006811">
    <property type="term" value="P:monoatomic ion transport"/>
    <property type="evidence" value="ECO:0007669"/>
    <property type="project" value="UniProtKB-KW"/>
</dbReference>
<keyword evidence="11 13" id="KW-0472">Membrane</keyword>
<feature type="transmembrane region" description="Helical" evidence="13">
    <location>
        <begin position="390"/>
        <end position="411"/>
    </location>
</feature>
<dbReference type="Pfam" id="PF01554">
    <property type="entry name" value="MatE"/>
    <property type="match status" value="2"/>
</dbReference>
<evidence type="ECO:0000256" key="2">
    <source>
        <dbReference type="ARBA" id="ARBA00004651"/>
    </source>
</evidence>
<comment type="subcellular location">
    <subcellularLocation>
        <location evidence="2">Cell membrane</location>
        <topology evidence="2">Multi-pass membrane protein</topology>
    </subcellularLocation>
</comment>
<comment type="caution">
    <text evidence="14">The sequence shown here is derived from an EMBL/GenBank/DDBJ whole genome shotgun (WGS) entry which is preliminary data.</text>
</comment>
<keyword evidence="7" id="KW-1003">Cell membrane</keyword>
<organism evidence="14 15">
    <name type="scientific">Faecalibacterium prausnitzii</name>
    <dbReference type="NCBI Taxonomy" id="853"/>
    <lineage>
        <taxon>Bacteria</taxon>
        <taxon>Bacillati</taxon>
        <taxon>Bacillota</taxon>
        <taxon>Clostridia</taxon>
        <taxon>Eubacteriales</taxon>
        <taxon>Oscillospiraceae</taxon>
        <taxon>Faecalibacterium</taxon>
    </lineage>
</organism>
<keyword evidence="8 13" id="KW-0812">Transmembrane</keyword>
<evidence type="ECO:0000256" key="8">
    <source>
        <dbReference type="ARBA" id="ARBA00022692"/>
    </source>
</evidence>
<feature type="transmembrane region" description="Helical" evidence="13">
    <location>
        <begin position="168"/>
        <end position="188"/>
    </location>
</feature>
<evidence type="ECO:0000256" key="6">
    <source>
        <dbReference type="ARBA" id="ARBA00022449"/>
    </source>
</evidence>
<comment type="function">
    <text evidence="1">Multidrug efflux pump.</text>
</comment>
<dbReference type="RefSeq" id="WP_097839600.1">
    <property type="nucleotide sequence ID" value="NZ_NMTY01000016.1"/>
</dbReference>
<dbReference type="InterPro" id="IPR048279">
    <property type="entry name" value="MdtK-like"/>
</dbReference>
<feature type="transmembrane region" description="Helical" evidence="13">
    <location>
        <begin position="239"/>
        <end position="264"/>
    </location>
</feature>
<keyword evidence="9 13" id="KW-1133">Transmembrane helix</keyword>
<dbReference type="CDD" id="cd13138">
    <property type="entry name" value="MATE_yoeA_like"/>
    <property type="match status" value="1"/>
</dbReference>
<dbReference type="NCBIfam" id="TIGR00797">
    <property type="entry name" value="matE"/>
    <property type="match status" value="1"/>
</dbReference>
<feature type="transmembrane region" description="Helical" evidence="13">
    <location>
        <begin position="358"/>
        <end position="378"/>
    </location>
</feature>
<comment type="similarity">
    <text evidence="3">Belongs to the multi antimicrobial extrusion (MATE) (TC 2.A.66.1) family.</text>
</comment>
<protein>
    <recommendedName>
        <fullName evidence="4">Probable multidrug resistance protein NorM</fullName>
    </recommendedName>
    <alternativeName>
        <fullName evidence="12">Multidrug-efflux transporter</fullName>
    </alternativeName>
</protein>
<reference evidence="14 15" key="1">
    <citation type="journal article" date="2017" name="Front. Microbiol.">
        <title>New Insights into the Diversity of the Genus Faecalibacterium.</title>
        <authorList>
            <person name="Benevides L."/>
            <person name="Burman S."/>
            <person name="Martin R."/>
            <person name="Robert V."/>
            <person name="Thomas M."/>
            <person name="Miquel S."/>
            <person name="Chain F."/>
            <person name="Sokol H."/>
            <person name="Bermudez-Humaran L.G."/>
            <person name="Morrison M."/>
            <person name="Langella P."/>
            <person name="Azevedo V.A."/>
            <person name="Chatel J.M."/>
            <person name="Soares S."/>
        </authorList>
    </citation>
    <scope>NUCLEOTIDE SEQUENCE [LARGE SCALE GENOMIC DNA]</scope>
    <source>
        <strain evidence="14 15">CNCM I 4575</strain>
    </source>
</reference>
<dbReference type="GO" id="GO:0042910">
    <property type="term" value="F:xenobiotic transmembrane transporter activity"/>
    <property type="evidence" value="ECO:0007669"/>
    <property type="project" value="InterPro"/>
</dbReference>
<keyword evidence="10" id="KW-0406">Ion transport</keyword>
<feature type="transmembrane region" description="Helical" evidence="13">
    <location>
        <begin position="417"/>
        <end position="437"/>
    </location>
</feature>
<evidence type="ECO:0000256" key="5">
    <source>
        <dbReference type="ARBA" id="ARBA00022448"/>
    </source>
</evidence>
<evidence type="ECO:0000313" key="14">
    <source>
        <dbReference type="EMBL" id="PDX81352.1"/>
    </source>
</evidence>
<dbReference type="PIRSF" id="PIRSF006603">
    <property type="entry name" value="DinF"/>
    <property type="match status" value="1"/>
</dbReference>
<keyword evidence="6" id="KW-0050">Antiport</keyword>
<feature type="transmembrane region" description="Helical" evidence="13">
    <location>
        <begin position="140"/>
        <end position="161"/>
    </location>
</feature>
<dbReference type="EMBL" id="NMTY01000016">
    <property type="protein sequence ID" value="PDX81352.1"/>
    <property type="molecule type" value="Genomic_DNA"/>
</dbReference>
<evidence type="ECO:0000313" key="15">
    <source>
        <dbReference type="Proteomes" id="UP000220005"/>
    </source>
</evidence>
<dbReference type="PANTHER" id="PTHR43298">
    <property type="entry name" value="MULTIDRUG RESISTANCE PROTEIN NORM-RELATED"/>
    <property type="match status" value="1"/>
</dbReference>
<dbReference type="GO" id="GO:0005886">
    <property type="term" value="C:plasma membrane"/>
    <property type="evidence" value="ECO:0007669"/>
    <property type="project" value="UniProtKB-SubCell"/>
</dbReference>
<evidence type="ECO:0000256" key="11">
    <source>
        <dbReference type="ARBA" id="ARBA00023136"/>
    </source>
</evidence>
<evidence type="ECO:0000256" key="12">
    <source>
        <dbReference type="ARBA" id="ARBA00031636"/>
    </source>
</evidence>
<keyword evidence="5" id="KW-0813">Transport</keyword>
<proteinExistence type="inferred from homology"/>
<dbReference type="PANTHER" id="PTHR43298:SF2">
    <property type="entry name" value="FMN_FAD EXPORTER YEEO-RELATED"/>
    <property type="match status" value="1"/>
</dbReference>
<gene>
    <name evidence="14" type="ORF">CGS58_08850</name>
</gene>
<dbReference type="InterPro" id="IPR050222">
    <property type="entry name" value="MATE_MdtK"/>
</dbReference>
<evidence type="ECO:0000256" key="1">
    <source>
        <dbReference type="ARBA" id="ARBA00003408"/>
    </source>
</evidence>
<sequence>MKSNTQTLTEGPLAKQILLVSLPLALSNLLQVLFNMSDVAVVGRFAGSTALGAVGSTSIFVTLFTGFLIGLSNGINVLVARFYGAKHGDDVRCTVHSALVVSFIAGVVLLGIGLLGSPALLRLLNTKDDLLPGAILYLRVYFLGMPALALYNFGNAIFSAIGDTKKPLYFLSIAGVLNILLNLFFVIVCKLDVAGVALASAISQCVSAGLILHALTKVQDCYALDFKQAKLDPVMTKSILALGLPAGFQNAIFAIANLFIQAGVNSFDSLMVKGNSAAANADNLIYDCMAAFYMACASFMSQNYGAGKPDRVKKSYFIALAYSFGVGLLLGGSLFLFGRQFLALFTTEAAVIDAGMKRVGVMGLAYCISAFMDCTIAASRGLGKTVVPTIIVILGSCVFRVIWVYTIFAHFHTIPSLYLLYPCSWILTAFAEILYFVHCYKDAMKIFKVSVPASL</sequence>
<feature type="transmembrane region" description="Helical" evidence="13">
    <location>
        <begin position="99"/>
        <end position="120"/>
    </location>
</feature>
<evidence type="ECO:0000256" key="9">
    <source>
        <dbReference type="ARBA" id="ARBA00022989"/>
    </source>
</evidence>
<dbReference type="AlphaFoldDB" id="A0A2A7AQL4"/>
<dbReference type="GO" id="GO:0015297">
    <property type="term" value="F:antiporter activity"/>
    <property type="evidence" value="ECO:0007669"/>
    <property type="project" value="UniProtKB-KW"/>
</dbReference>
<evidence type="ECO:0000256" key="3">
    <source>
        <dbReference type="ARBA" id="ARBA00010199"/>
    </source>
</evidence>
<feature type="transmembrane region" description="Helical" evidence="13">
    <location>
        <begin position="284"/>
        <end position="304"/>
    </location>
</feature>
<evidence type="ECO:0000256" key="13">
    <source>
        <dbReference type="SAM" id="Phobius"/>
    </source>
</evidence>
<feature type="transmembrane region" description="Helical" evidence="13">
    <location>
        <begin position="194"/>
        <end position="218"/>
    </location>
</feature>
<dbReference type="Proteomes" id="UP000220005">
    <property type="component" value="Unassembled WGS sequence"/>
</dbReference>
<accession>A0A2A7AQL4</accession>
<evidence type="ECO:0000256" key="7">
    <source>
        <dbReference type="ARBA" id="ARBA00022475"/>
    </source>
</evidence>
<evidence type="ECO:0000256" key="4">
    <source>
        <dbReference type="ARBA" id="ARBA00020268"/>
    </source>
</evidence>
<dbReference type="InterPro" id="IPR002528">
    <property type="entry name" value="MATE_fam"/>
</dbReference>
<name>A0A2A7AQL4_9FIRM</name>
<feature type="transmembrane region" description="Helical" evidence="13">
    <location>
        <begin position="54"/>
        <end position="79"/>
    </location>
</feature>
<feature type="transmembrane region" description="Helical" evidence="13">
    <location>
        <begin position="316"/>
        <end position="338"/>
    </location>
</feature>